<organism evidence="1 2">
    <name type="scientific">Bauhinia variegata</name>
    <name type="common">Purple orchid tree</name>
    <name type="synonym">Phanera variegata</name>
    <dbReference type="NCBI Taxonomy" id="167791"/>
    <lineage>
        <taxon>Eukaryota</taxon>
        <taxon>Viridiplantae</taxon>
        <taxon>Streptophyta</taxon>
        <taxon>Embryophyta</taxon>
        <taxon>Tracheophyta</taxon>
        <taxon>Spermatophyta</taxon>
        <taxon>Magnoliopsida</taxon>
        <taxon>eudicotyledons</taxon>
        <taxon>Gunneridae</taxon>
        <taxon>Pentapetalae</taxon>
        <taxon>rosids</taxon>
        <taxon>fabids</taxon>
        <taxon>Fabales</taxon>
        <taxon>Fabaceae</taxon>
        <taxon>Cercidoideae</taxon>
        <taxon>Cercideae</taxon>
        <taxon>Bauhiniinae</taxon>
        <taxon>Bauhinia</taxon>
    </lineage>
</organism>
<reference evidence="1 2" key="1">
    <citation type="journal article" date="2022" name="DNA Res.">
        <title>Chromosomal-level genome assembly of the orchid tree Bauhinia variegata (Leguminosae; Cercidoideae) supports the allotetraploid origin hypothesis of Bauhinia.</title>
        <authorList>
            <person name="Zhong Y."/>
            <person name="Chen Y."/>
            <person name="Zheng D."/>
            <person name="Pang J."/>
            <person name="Liu Y."/>
            <person name="Luo S."/>
            <person name="Meng S."/>
            <person name="Qian L."/>
            <person name="Wei D."/>
            <person name="Dai S."/>
            <person name="Zhou R."/>
        </authorList>
    </citation>
    <scope>NUCLEOTIDE SEQUENCE [LARGE SCALE GENOMIC DNA]</scope>
    <source>
        <strain evidence="1">BV-YZ2020</strain>
    </source>
</reference>
<comment type="caution">
    <text evidence="1">The sequence shown here is derived from an EMBL/GenBank/DDBJ whole genome shotgun (WGS) entry which is preliminary data.</text>
</comment>
<protein>
    <submittedName>
        <fullName evidence="1">Uncharacterized protein</fullName>
    </submittedName>
</protein>
<proteinExistence type="predicted"/>
<gene>
    <name evidence="1" type="ORF">L6164_004028</name>
</gene>
<accession>A0ACB9Q8N4</accession>
<name>A0ACB9Q8N4_BAUVA</name>
<keyword evidence="2" id="KW-1185">Reference proteome</keyword>
<dbReference type="Proteomes" id="UP000828941">
    <property type="component" value="Chromosome 2"/>
</dbReference>
<evidence type="ECO:0000313" key="1">
    <source>
        <dbReference type="EMBL" id="KAI4355235.1"/>
    </source>
</evidence>
<sequence>MANLRPWTQTWTIFVGLCVLILVLDFNVITLADDNGSNGLASSKSSCKSSNYQSFLPPPYQNISYMICRPVWNTYELRYIEDDDTTTIILSAPYTTGWVGIGFSKDGMMVGSSAMVGWINKHGQPKIKQFYLQGRKPSEVIAGKGELPLNNMPAAVATNGAEIYLAFQLQTPDPIGKQPILLAFGTKHPQNHHLSKHVDKTAILFDFSSGSKGEVSNTLFLMRKNHGIVGIIGWGLIMPTGAIVARYLRHKEPLWFYLHAVIQFVGFAFGLATVLLGLQLHSRMHAHVPAHRGIGIFVLVLSVLQILAFFLRPNKDSKIRKYWNWYHSWFGRLALFFAALNIVLGIQAAGAGSDWKIGHGFLVSLVIVAVIVLEVLAYLKRKEMGSMPPSFQLDPVGEATVQSGLARG</sequence>
<dbReference type="EMBL" id="CM039427">
    <property type="protein sequence ID" value="KAI4355235.1"/>
    <property type="molecule type" value="Genomic_DNA"/>
</dbReference>
<evidence type="ECO:0000313" key="2">
    <source>
        <dbReference type="Proteomes" id="UP000828941"/>
    </source>
</evidence>